<reference evidence="2 3" key="1">
    <citation type="submission" date="2018-12" db="EMBL/GenBank/DDBJ databases">
        <title>Genome of Verticillium dahliae isolate Getta Getta.</title>
        <authorList>
            <person name="Gardiner D.M."/>
        </authorList>
    </citation>
    <scope>NUCLEOTIDE SEQUENCE [LARGE SCALE GENOMIC DNA]</scope>
    <source>
        <strain evidence="2 3">Getta Getta</strain>
    </source>
</reference>
<evidence type="ECO:0000313" key="2">
    <source>
        <dbReference type="EMBL" id="RXG44503.1"/>
    </source>
</evidence>
<feature type="region of interest" description="Disordered" evidence="1">
    <location>
        <begin position="49"/>
        <end position="89"/>
    </location>
</feature>
<evidence type="ECO:0000313" key="3">
    <source>
        <dbReference type="Proteomes" id="UP000288725"/>
    </source>
</evidence>
<comment type="caution">
    <text evidence="2">The sequence shown here is derived from an EMBL/GenBank/DDBJ whole genome shotgun (WGS) entry which is preliminary data.</text>
</comment>
<dbReference type="Proteomes" id="UP000288725">
    <property type="component" value="Chromosome 4"/>
</dbReference>
<sequence length="89" mass="9698">MTASLIDLFRIPQSLHCVLVHQPLPLPLSFSLCIETRVLLKSLSLTQSYPKGVPRRSRCTSHAHYTEADSPTDSLASPSIPVSAPFGDP</sequence>
<protein>
    <submittedName>
        <fullName evidence="2">Uncharacterized protein</fullName>
    </submittedName>
</protein>
<accession>A0A444RTM8</accession>
<evidence type="ECO:0000256" key="1">
    <source>
        <dbReference type="SAM" id="MobiDB-lite"/>
    </source>
</evidence>
<organism evidence="2 3">
    <name type="scientific">Verticillium dahliae</name>
    <name type="common">Verticillium wilt</name>
    <dbReference type="NCBI Taxonomy" id="27337"/>
    <lineage>
        <taxon>Eukaryota</taxon>
        <taxon>Fungi</taxon>
        <taxon>Dikarya</taxon>
        <taxon>Ascomycota</taxon>
        <taxon>Pezizomycotina</taxon>
        <taxon>Sordariomycetes</taxon>
        <taxon>Hypocreomycetidae</taxon>
        <taxon>Glomerellales</taxon>
        <taxon>Plectosphaerellaceae</taxon>
        <taxon>Verticillium</taxon>
    </lineage>
</organism>
<dbReference type="AlphaFoldDB" id="A0A444RTM8"/>
<dbReference type="EMBL" id="RSDZ01000082">
    <property type="protein sequence ID" value="RXG44503.1"/>
    <property type="molecule type" value="Genomic_DNA"/>
</dbReference>
<name>A0A444RTM8_VERDA</name>
<gene>
    <name evidence="2" type="ORF">VDGE_30218</name>
</gene>
<proteinExistence type="predicted"/>